<comment type="caution">
    <text evidence="1">The sequence shown here is derived from an EMBL/GenBank/DDBJ whole genome shotgun (WGS) entry which is preliminary data.</text>
</comment>
<evidence type="ECO:0000313" key="1">
    <source>
        <dbReference type="EMBL" id="KAI4302664.1"/>
    </source>
</evidence>
<gene>
    <name evidence="1" type="ORF">MLD38_038385</name>
</gene>
<name>A0ACB9KZG0_9MYRT</name>
<keyword evidence="2" id="KW-1185">Reference proteome</keyword>
<evidence type="ECO:0000313" key="2">
    <source>
        <dbReference type="Proteomes" id="UP001057402"/>
    </source>
</evidence>
<reference evidence="2" key="1">
    <citation type="journal article" date="2023" name="Front. Plant Sci.">
        <title>Chromosomal-level genome assembly of Melastoma candidum provides insights into trichome evolution.</title>
        <authorList>
            <person name="Zhong Y."/>
            <person name="Wu W."/>
            <person name="Sun C."/>
            <person name="Zou P."/>
            <person name="Liu Y."/>
            <person name="Dai S."/>
            <person name="Zhou R."/>
        </authorList>
    </citation>
    <scope>NUCLEOTIDE SEQUENCE [LARGE SCALE GENOMIC DNA]</scope>
</reference>
<proteinExistence type="predicted"/>
<protein>
    <submittedName>
        <fullName evidence="1">Uncharacterized protein</fullName>
    </submittedName>
</protein>
<dbReference type="EMBL" id="CM042891">
    <property type="protein sequence ID" value="KAI4302664.1"/>
    <property type="molecule type" value="Genomic_DNA"/>
</dbReference>
<organism evidence="1 2">
    <name type="scientific">Melastoma candidum</name>
    <dbReference type="NCBI Taxonomy" id="119954"/>
    <lineage>
        <taxon>Eukaryota</taxon>
        <taxon>Viridiplantae</taxon>
        <taxon>Streptophyta</taxon>
        <taxon>Embryophyta</taxon>
        <taxon>Tracheophyta</taxon>
        <taxon>Spermatophyta</taxon>
        <taxon>Magnoliopsida</taxon>
        <taxon>eudicotyledons</taxon>
        <taxon>Gunneridae</taxon>
        <taxon>Pentapetalae</taxon>
        <taxon>rosids</taxon>
        <taxon>malvids</taxon>
        <taxon>Myrtales</taxon>
        <taxon>Melastomataceae</taxon>
        <taxon>Melastomatoideae</taxon>
        <taxon>Melastomateae</taxon>
        <taxon>Melastoma</taxon>
    </lineage>
</organism>
<accession>A0ACB9KZG0</accession>
<sequence length="568" mass="65220">MHNPKVLKLFCSSKARENLAQAGHASFTLYFFLSQIAMEIDMKSTTTVILLERLVECAADNSWQKQLALHWLDIMMLERKEYKDAQRWFEAAVEVGHMYSLVGVARAKYKRAHKYTALKIMSSLISDHPPFGWMYQKRSLYCVGQEKMADLTAATNPTLSFPYKYRAVMLSEENKIGASISEINKILRFKVSPDCLELRAWLSIMLQDYDGALRDVRALPTLDLAYMMFNGKMNGDQLVELLQPHVPESNRADCWMQLYDRWSCVDDIGSLAVVHQMLQNDPGRSLLRFHQSLLLLRLNCQKEAMRHLRLARNYSNADHERLVYEGWISYDTGYREEALTKVEESIAIQRSFEAFFLKAYALADTNLDLDSSTYVIQLLEEALKCPSDGFQKGQALNILGSIYVDCEKLDLATNCFTNALNIKHTRAHQGLARVYHLKTQCKAAYAKMTKLIEKAHSNALVYKKSYEYCDHDMAKNDLSMATQLDPLRTYPYIYRAAVLMDDHKEEEAIPEISRAILFNPDLQLLHLRAAIHESIGNPASTLRDLDPAHVDTLDLYAKTQERAKEQQH</sequence>
<dbReference type="Proteomes" id="UP001057402">
    <property type="component" value="Chromosome 12"/>
</dbReference>